<accession>A4A8L2</accession>
<sequence>MPNVTATSLVACVSAVLLSFTVNATTPGPKIKPSISPQDYSNYRYHNHISNDFSSSDRFDIENPIEVEVEIHQVYLNEDGYVELFYSLPGDSELRLPEGMDPDTPIATFRRATLQTSEEFKRLKLKENDFKRGVTAVLSGWPALPIQQPYSEMLVDEITFGNKDSKSVGKKYILHAESKSMVKYKDKDKTHKEKDKDGVDSSTPQNTPEPGG</sequence>
<reference evidence="3 4" key="1">
    <citation type="journal article" date="2007" name="Proc. Natl. Acad. Sci. U.S.A.">
        <title>Characterization of a marine gammaproteobacterium capable of aerobic anoxygenic photosynthesis.</title>
        <authorList>
            <person name="Fuchs B.M."/>
            <person name="Spring S."/>
            <person name="Teeling H."/>
            <person name="Quast C."/>
            <person name="Wulf J."/>
            <person name="Schattenhofer M."/>
            <person name="Yan S."/>
            <person name="Ferriera S."/>
            <person name="Johnson J."/>
            <person name="Glockner F.O."/>
            <person name="Amann R."/>
        </authorList>
    </citation>
    <scope>NUCLEOTIDE SEQUENCE [LARGE SCALE GENOMIC DNA]</scope>
    <source>
        <strain evidence="3">KT71</strain>
    </source>
</reference>
<reference evidence="3 4" key="2">
    <citation type="journal article" date="2009" name="PLoS ONE">
        <title>The photosynthetic apparatus and its regulation in the aerobic gammaproteobacterium Congregibacter litoralis gen. nov., sp. nov.</title>
        <authorList>
            <person name="Spring S."/>
            <person name="Lunsdorf H."/>
            <person name="Fuchs B.M."/>
            <person name="Tindall B.J."/>
        </authorList>
    </citation>
    <scope>NUCLEOTIDE SEQUENCE [LARGE SCALE GENOMIC DNA]</scope>
    <source>
        <strain evidence="3">KT71</strain>
    </source>
</reference>
<feature type="compositionally biased region" description="Polar residues" evidence="1">
    <location>
        <begin position="200"/>
        <end position="212"/>
    </location>
</feature>
<dbReference type="AlphaFoldDB" id="A4A8L2"/>
<keyword evidence="4" id="KW-1185">Reference proteome</keyword>
<evidence type="ECO:0000313" key="3">
    <source>
        <dbReference type="EMBL" id="EAQ97404.1"/>
    </source>
</evidence>
<feature type="chain" id="PRO_5002665413" evidence="2">
    <location>
        <begin position="25"/>
        <end position="212"/>
    </location>
</feature>
<gene>
    <name evidence="3" type="ORF">KT71_03825</name>
</gene>
<name>A4A8L2_9GAMM</name>
<feature type="region of interest" description="Disordered" evidence="1">
    <location>
        <begin position="183"/>
        <end position="212"/>
    </location>
</feature>
<dbReference type="Proteomes" id="UP000019205">
    <property type="component" value="Chromosome"/>
</dbReference>
<proteinExistence type="predicted"/>
<feature type="compositionally biased region" description="Basic and acidic residues" evidence="1">
    <location>
        <begin position="183"/>
        <end position="199"/>
    </location>
</feature>
<evidence type="ECO:0000256" key="2">
    <source>
        <dbReference type="SAM" id="SignalP"/>
    </source>
</evidence>
<dbReference type="HOGENOM" id="CLU_1298041_0_0_6"/>
<feature type="signal peptide" evidence="2">
    <location>
        <begin position="1"/>
        <end position="24"/>
    </location>
</feature>
<dbReference type="EMBL" id="AAOA02000002">
    <property type="protein sequence ID" value="EAQ97404.1"/>
    <property type="molecule type" value="Genomic_DNA"/>
</dbReference>
<comment type="caution">
    <text evidence="3">The sequence shown here is derived from an EMBL/GenBank/DDBJ whole genome shotgun (WGS) entry which is preliminary data.</text>
</comment>
<protein>
    <submittedName>
        <fullName evidence="3">Uncharacterized protein</fullName>
    </submittedName>
</protein>
<organism evidence="3 4">
    <name type="scientific">Congregibacter litoralis KT71</name>
    <dbReference type="NCBI Taxonomy" id="314285"/>
    <lineage>
        <taxon>Bacteria</taxon>
        <taxon>Pseudomonadati</taxon>
        <taxon>Pseudomonadota</taxon>
        <taxon>Gammaproteobacteria</taxon>
        <taxon>Cellvibrionales</taxon>
        <taxon>Halieaceae</taxon>
        <taxon>Congregibacter</taxon>
    </lineage>
</organism>
<keyword evidence="2" id="KW-0732">Signal</keyword>
<dbReference type="STRING" id="314285.KT71_03825"/>
<evidence type="ECO:0000313" key="4">
    <source>
        <dbReference type="Proteomes" id="UP000019205"/>
    </source>
</evidence>
<dbReference type="RefSeq" id="WP_008293176.1">
    <property type="nucleotide sequence ID" value="NZ_CM002299.1"/>
</dbReference>
<evidence type="ECO:0000256" key="1">
    <source>
        <dbReference type="SAM" id="MobiDB-lite"/>
    </source>
</evidence>